<dbReference type="PANTHER" id="PTHR30168:SF0">
    <property type="entry name" value="INNER MEMBRANE PROTEIN"/>
    <property type="match status" value="1"/>
</dbReference>
<name>A0ABN2I1N4_9ACTN</name>
<dbReference type="RefSeq" id="WP_344156390.1">
    <property type="nucleotide sequence ID" value="NZ_BAAANF010000017.1"/>
</dbReference>
<evidence type="ECO:0000313" key="6">
    <source>
        <dbReference type="EMBL" id="GAA1697148.1"/>
    </source>
</evidence>
<evidence type="ECO:0000256" key="4">
    <source>
        <dbReference type="ARBA" id="ARBA00023136"/>
    </source>
</evidence>
<proteinExistence type="predicted"/>
<comment type="subcellular location">
    <subcellularLocation>
        <location evidence="1">Membrane</location>
        <topology evidence="1">Single-pass membrane protein</topology>
    </subcellularLocation>
</comment>
<feature type="region of interest" description="Disordered" evidence="5">
    <location>
        <begin position="165"/>
        <end position="185"/>
    </location>
</feature>
<keyword evidence="7" id="KW-1185">Reference proteome</keyword>
<feature type="compositionally biased region" description="Polar residues" evidence="5">
    <location>
        <begin position="108"/>
        <end position="119"/>
    </location>
</feature>
<evidence type="ECO:0000256" key="1">
    <source>
        <dbReference type="ARBA" id="ARBA00004167"/>
    </source>
</evidence>
<gene>
    <name evidence="6" type="ORF">GCM10009745_49150</name>
</gene>
<keyword evidence="2" id="KW-0812">Transmembrane</keyword>
<comment type="caution">
    <text evidence="6">The sequence shown here is derived from an EMBL/GenBank/DDBJ whole genome shotgun (WGS) entry which is preliminary data.</text>
</comment>
<keyword evidence="3" id="KW-1133">Transmembrane helix</keyword>
<dbReference type="EMBL" id="BAAANF010000017">
    <property type="protein sequence ID" value="GAA1697148.1"/>
    <property type="molecule type" value="Genomic_DNA"/>
</dbReference>
<feature type="compositionally biased region" description="Pro residues" evidence="5">
    <location>
        <begin position="78"/>
        <end position="88"/>
    </location>
</feature>
<evidence type="ECO:0000256" key="2">
    <source>
        <dbReference type="ARBA" id="ARBA00022692"/>
    </source>
</evidence>
<keyword evidence="4" id="KW-0472">Membrane</keyword>
<evidence type="ECO:0008006" key="8">
    <source>
        <dbReference type="Google" id="ProtNLM"/>
    </source>
</evidence>
<dbReference type="Pfam" id="PF04228">
    <property type="entry name" value="Zn_peptidase"/>
    <property type="match status" value="1"/>
</dbReference>
<evidence type="ECO:0000256" key="3">
    <source>
        <dbReference type="ARBA" id="ARBA00022989"/>
    </source>
</evidence>
<accession>A0ABN2I1N4</accession>
<sequence length="434" mass="47028">MPDEQPDGGANTPPGAGHYLPTSDSLTESDRTSPAVANRSQPIALGKARALSDPGESALRRKARPLAVDPEAVSVYSGPPPAPLPGTPLTPLAGTRRTGGSQRVGWNRPSSRAGSQYTQVGPPPPPPRQYSKAVIASLSALVLVVTASVGVACFKAISSYDSSVDSPLSRPSVRTTPAPIPTLPDPTVTVTEKPVPNLTRLQKNEIYKAGKLAAAGCKEPSIKPTTQSAILEYYQAMVPCLDKAWAPLIKKAKYEFRSPKVVLKSKKVPASSCTGDSETTYYCPADETIAIDWEDDLKDYKESPLNARMWMMSTMAHEYGHHIQELTEMLTAAWSEEGWEKNPAKKLEWSRRTELQASCFGAAFLGANKATFDITGNRLKIWEFQSKHSGDEYDPKKVRDHGSRASQWFWEGPAFKSGNPASCNTFTASPKRVG</sequence>
<evidence type="ECO:0000313" key="7">
    <source>
        <dbReference type="Proteomes" id="UP001500280"/>
    </source>
</evidence>
<protein>
    <recommendedName>
        <fullName evidence="8">Metalloprotease</fullName>
    </recommendedName>
</protein>
<dbReference type="Proteomes" id="UP001500280">
    <property type="component" value="Unassembled WGS sequence"/>
</dbReference>
<dbReference type="InterPro" id="IPR007343">
    <property type="entry name" value="Uncharacterised_pept_Zn_put"/>
</dbReference>
<evidence type="ECO:0000256" key="5">
    <source>
        <dbReference type="SAM" id="MobiDB-lite"/>
    </source>
</evidence>
<organism evidence="6 7">
    <name type="scientific">Kribbella yunnanensis</name>
    <dbReference type="NCBI Taxonomy" id="190194"/>
    <lineage>
        <taxon>Bacteria</taxon>
        <taxon>Bacillati</taxon>
        <taxon>Actinomycetota</taxon>
        <taxon>Actinomycetes</taxon>
        <taxon>Propionibacteriales</taxon>
        <taxon>Kribbellaceae</taxon>
        <taxon>Kribbella</taxon>
    </lineage>
</organism>
<reference evidence="7" key="1">
    <citation type="journal article" date="2019" name="Int. J. Syst. Evol. Microbiol.">
        <title>The Global Catalogue of Microorganisms (GCM) 10K type strain sequencing project: providing services to taxonomists for standard genome sequencing and annotation.</title>
        <authorList>
            <consortium name="The Broad Institute Genomics Platform"/>
            <consortium name="The Broad Institute Genome Sequencing Center for Infectious Disease"/>
            <person name="Wu L."/>
            <person name="Ma J."/>
        </authorList>
    </citation>
    <scope>NUCLEOTIDE SEQUENCE [LARGE SCALE GENOMIC DNA]</scope>
    <source>
        <strain evidence="7">JCM 14307</strain>
    </source>
</reference>
<dbReference type="PANTHER" id="PTHR30168">
    <property type="entry name" value="PUTATIVE MEMBRANE PROTEIN YPFJ"/>
    <property type="match status" value="1"/>
</dbReference>
<feature type="region of interest" description="Disordered" evidence="5">
    <location>
        <begin position="1"/>
        <end position="128"/>
    </location>
</feature>